<protein>
    <submittedName>
        <fullName evidence="1">Uncharacterized protein</fullName>
    </submittedName>
</protein>
<organism evidence="1 2">
    <name type="scientific">Marseilla massiliensis</name>
    <dbReference type="NCBI Taxonomy" id="1841864"/>
    <lineage>
        <taxon>Bacteria</taxon>
        <taxon>Pseudomonadati</taxon>
        <taxon>Bacteroidota</taxon>
        <taxon>Bacteroidia</taxon>
        <taxon>Bacteroidales</taxon>
        <taxon>Prevotellaceae</taxon>
        <taxon>Marseilla</taxon>
    </lineage>
</organism>
<keyword evidence="2" id="KW-1185">Reference proteome</keyword>
<dbReference type="RefSeq" id="WP_205106051.1">
    <property type="nucleotide sequence ID" value="NZ_JACJJG010000189.1"/>
</dbReference>
<reference evidence="1" key="2">
    <citation type="journal article" date="2021" name="Sci. Rep.">
        <title>The distribution of antibiotic resistance genes in chicken gut microbiota commensals.</title>
        <authorList>
            <person name="Juricova H."/>
            <person name="Matiasovicova J."/>
            <person name="Kubasova T."/>
            <person name="Cejkova D."/>
            <person name="Rychlik I."/>
        </authorList>
    </citation>
    <scope>NUCLEOTIDE SEQUENCE</scope>
    <source>
        <strain evidence="1">An824</strain>
    </source>
</reference>
<evidence type="ECO:0000313" key="1">
    <source>
        <dbReference type="EMBL" id="MBM6675013.1"/>
    </source>
</evidence>
<comment type="caution">
    <text evidence="1">The sequence shown here is derived from an EMBL/GenBank/DDBJ whole genome shotgun (WGS) entry which is preliminary data.</text>
</comment>
<proteinExistence type="predicted"/>
<evidence type="ECO:0000313" key="2">
    <source>
        <dbReference type="Proteomes" id="UP000706891"/>
    </source>
</evidence>
<name>A0A939B995_9BACT</name>
<dbReference type="EMBL" id="JACJJG010000189">
    <property type="protein sequence ID" value="MBM6675013.1"/>
    <property type="molecule type" value="Genomic_DNA"/>
</dbReference>
<dbReference type="AlphaFoldDB" id="A0A939B995"/>
<accession>A0A939B995</accession>
<sequence length="594" mass="68607">MKIESALDIISRGLVEDSSNLDKGFLLLNAFVKYQNSKLSEGLDETYENLLDYVLFVEGLQYPFFYCLNRVLSNSETIGKLCTYIINLQCKYDKRLNAKEAYQLLLHINNDFYGSEDNDLARSILDAFNLPGKVYSPATVALSNKNIDSFIEAFGNEDCTEMMKSLWILKFMLYGTASLEEDEKLYNSVWFNNQTYDIFFLSDYDVVGNTKDKDTIINMMKMFVSTNYSAEISHYKPIPAIYNEKQYKLNSLSLDNTSLILNSYLERYIKNIRTSSDESFEHDCKNDGNYLILNSLKEHKDVLKKDFDKNFFDTLESKLSNYYLATNKPFKYYIELYLAKISFSYNMVKNALPDDGIKFLIKQIDRFPDLKKWIIGPDSFFDVYFTRLFPVKEKAIIQNKKQNSKANIIDNSLQEQFDGKCSGITIFCPGQGDQAYILLLKYLYSFLTGQFAFKDPKLTSDEAKNMKLDLGNKTEYINAKKCSEEDFIYILCGKKDKGSISKNPIIEWINTQISMAAFFYACCAKDEVYAEEMVLSPDPGLHKNCYSYNGKEIKLSIKKELKGIERYYKSWKAVEKPRDFDPFGQAGLSPLATI</sequence>
<dbReference type="Proteomes" id="UP000706891">
    <property type="component" value="Unassembled WGS sequence"/>
</dbReference>
<gene>
    <name evidence="1" type="ORF">H6A34_14210</name>
</gene>
<reference evidence="1" key="1">
    <citation type="submission" date="2020-08" db="EMBL/GenBank/DDBJ databases">
        <authorList>
            <person name="Cejkova D."/>
            <person name="Kubasova T."/>
            <person name="Jahodarova E."/>
            <person name="Rychlik I."/>
        </authorList>
    </citation>
    <scope>NUCLEOTIDE SEQUENCE</scope>
    <source>
        <strain evidence="1">An824</strain>
    </source>
</reference>